<reference evidence="3" key="1">
    <citation type="submission" date="2021-02" db="EMBL/GenBank/DDBJ databases">
        <title>First Annotated Genome of the Yellow-green Alga Tribonema minus.</title>
        <authorList>
            <person name="Mahan K.M."/>
        </authorList>
    </citation>
    <scope>NUCLEOTIDE SEQUENCE</scope>
    <source>
        <strain evidence="3">UTEX B ZZ1240</strain>
    </source>
</reference>
<feature type="repeat" description="PPR" evidence="2">
    <location>
        <begin position="96"/>
        <end position="130"/>
    </location>
</feature>
<evidence type="ECO:0000256" key="2">
    <source>
        <dbReference type="PROSITE-ProRule" id="PRU00708"/>
    </source>
</evidence>
<evidence type="ECO:0000313" key="3">
    <source>
        <dbReference type="EMBL" id="KAG5183573.1"/>
    </source>
</evidence>
<dbReference type="AlphaFoldDB" id="A0A835Z794"/>
<accession>A0A835Z794</accession>
<dbReference type="EMBL" id="JAFCMP010000201">
    <property type="protein sequence ID" value="KAG5183573.1"/>
    <property type="molecule type" value="Genomic_DNA"/>
</dbReference>
<dbReference type="PANTHER" id="PTHR47447:SF17">
    <property type="entry name" value="OS12G0638900 PROTEIN"/>
    <property type="match status" value="1"/>
</dbReference>
<dbReference type="Gene3D" id="1.25.40.10">
    <property type="entry name" value="Tetratricopeptide repeat domain"/>
    <property type="match status" value="1"/>
</dbReference>
<keyword evidence="4" id="KW-1185">Reference proteome</keyword>
<feature type="repeat" description="PPR" evidence="2">
    <location>
        <begin position="167"/>
        <end position="201"/>
    </location>
</feature>
<gene>
    <name evidence="3" type="ORF">JKP88DRAFT_163863</name>
</gene>
<dbReference type="InterPro" id="IPR011990">
    <property type="entry name" value="TPR-like_helical_dom_sf"/>
</dbReference>
<dbReference type="OrthoDB" id="185373at2759"/>
<sequence length="268" mass="30068">MALSQKGKWAAALKAFEDAEAKHHKPTVSENRALLYALARDGGPAEAWAAVHRLRVLGALTAVDYEHALRAHEKPHHWSGALKLLSDMDKNEITWTVRACSHALLICGVAGRLNDALQLVEEMRKRGMRPGPVDFLHLIGECRRSRRKLRAAEDIWREMQRLKITPNTWSYSALINCYTVAGDPEKAEAVLAIMRQSTMAKPDAIAYNRYVQSTCSCLLWIQAAQVCAVCFECRTAWHYPLQPLAKQQCVLRATISSNPQVMSDMHAL</sequence>
<dbReference type="Pfam" id="PF13812">
    <property type="entry name" value="PPR_3"/>
    <property type="match status" value="2"/>
</dbReference>
<dbReference type="Proteomes" id="UP000664859">
    <property type="component" value="Unassembled WGS sequence"/>
</dbReference>
<proteinExistence type="predicted"/>
<dbReference type="PROSITE" id="PS51375">
    <property type="entry name" value="PPR"/>
    <property type="match status" value="2"/>
</dbReference>
<name>A0A835Z794_9STRA</name>
<protein>
    <recommendedName>
        <fullName evidence="5">Pentatricopeptide repeat-containing protein</fullName>
    </recommendedName>
</protein>
<dbReference type="InterPro" id="IPR002885">
    <property type="entry name" value="PPR_rpt"/>
</dbReference>
<dbReference type="NCBIfam" id="TIGR00756">
    <property type="entry name" value="PPR"/>
    <property type="match status" value="2"/>
</dbReference>
<evidence type="ECO:0008006" key="5">
    <source>
        <dbReference type="Google" id="ProtNLM"/>
    </source>
</evidence>
<keyword evidence="1" id="KW-0677">Repeat</keyword>
<evidence type="ECO:0000256" key="1">
    <source>
        <dbReference type="ARBA" id="ARBA00022737"/>
    </source>
</evidence>
<evidence type="ECO:0000313" key="4">
    <source>
        <dbReference type="Proteomes" id="UP000664859"/>
    </source>
</evidence>
<comment type="caution">
    <text evidence="3">The sequence shown here is derived from an EMBL/GenBank/DDBJ whole genome shotgun (WGS) entry which is preliminary data.</text>
</comment>
<organism evidence="3 4">
    <name type="scientific">Tribonema minus</name>
    <dbReference type="NCBI Taxonomy" id="303371"/>
    <lineage>
        <taxon>Eukaryota</taxon>
        <taxon>Sar</taxon>
        <taxon>Stramenopiles</taxon>
        <taxon>Ochrophyta</taxon>
        <taxon>PX clade</taxon>
        <taxon>Xanthophyceae</taxon>
        <taxon>Tribonematales</taxon>
        <taxon>Tribonemataceae</taxon>
        <taxon>Tribonema</taxon>
    </lineage>
</organism>
<dbReference type="PANTHER" id="PTHR47447">
    <property type="entry name" value="OS03G0856100 PROTEIN"/>
    <property type="match status" value="1"/>
</dbReference>